<feature type="region of interest" description="Disordered" evidence="4">
    <location>
        <begin position="43"/>
        <end position="63"/>
    </location>
</feature>
<dbReference type="GeneID" id="113394342"/>
<feature type="compositionally biased region" description="Basic and acidic residues" evidence="4">
    <location>
        <begin position="45"/>
        <end position="60"/>
    </location>
</feature>
<organism evidence="6 7">
    <name type="scientific">Vanessa tameamea</name>
    <name type="common">Kamehameha butterfly</name>
    <dbReference type="NCBI Taxonomy" id="334116"/>
    <lineage>
        <taxon>Eukaryota</taxon>
        <taxon>Metazoa</taxon>
        <taxon>Ecdysozoa</taxon>
        <taxon>Arthropoda</taxon>
        <taxon>Hexapoda</taxon>
        <taxon>Insecta</taxon>
        <taxon>Pterygota</taxon>
        <taxon>Neoptera</taxon>
        <taxon>Endopterygota</taxon>
        <taxon>Lepidoptera</taxon>
        <taxon>Glossata</taxon>
        <taxon>Ditrysia</taxon>
        <taxon>Papilionoidea</taxon>
        <taxon>Nymphalidae</taxon>
        <taxon>Nymphalinae</taxon>
        <taxon>Vanessa</taxon>
    </lineage>
</organism>
<dbReference type="RefSeq" id="XP_064076817.1">
    <property type="nucleotide sequence ID" value="XM_064220747.1"/>
</dbReference>
<evidence type="ECO:0000256" key="4">
    <source>
        <dbReference type="SAM" id="MobiDB-lite"/>
    </source>
</evidence>
<evidence type="ECO:0000313" key="6">
    <source>
        <dbReference type="Proteomes" id="UP001652626"/>
    </source>
</evidence>
<evidence type="ECO:0000313" key="7">
    <source>
        <dbReference type="RefSeq" id="XP_064076817.1"/>
    </source>
</evidence>
<evidence type="ECO:0000256" key="3">
    <source>
        <dbReference type="PROSITE-ProRule" id="PRU00497"/>
    </source>
</evidence>
<protein>
    <submittedName>
        <fullName evidence="7">Cuticle protein 7-like</fullName>
    </submittedName>
</protein>
<dbReference type="PROSITE" id="PS51155">
    <property type="entry name" value="CHIT_BIND_RR_2"/>
    <property type="match status" value="1"/>
</dbReference>
<keyword evidence="1 3" id="KW-0193">Cuticle</keyword>
<sequence>MHIFVAIACFVGAAVAAPSGGYEVAAVDSYSIPRYEFNYAVNDPHTGDNKKQSEVRDGDVVKGSYSLTEPDGTLRVVDYSADSVRGFNAVVKRVGNAIHPQTIQAPVISKQYIQPVYEQIAPIAAPIYGKAISYSSNILNLGGLNKGWELNNGLGLSGLGLSGLGISGLGLNGYELKNGLGLDNGLGLTNSWGLDSGLGLKESYNLGLGYGGWKH</sequence>
<dbReference type="PANTHER" id="PTHR12236:SF75">
    <property type="entry name" value="CUTICULAR PROTEIN 62BB, ISOFORM A"/>
    <property type="match status" value="1"/>
</dbReference>
<dbReference type="PANTHER" id="PTHR12236">
    <property type="entry name" value="STRUCTURAL CONTITUENT OF CUTICLE"/>
    <property type="match status" value="1"/>
</dbReference>
<evidence type="ECO:0000256" key="5">
    <source>
        <dbReference type="SAM" id="SignalP"/>
    </source>
</evidence>
<reference evidence="7" key="1">
    <citation type="submission" date="2025-08" db="UniProtKB">
        <authorList>
            <consortium name="RefSeq"/>
        </authorList>
    </citation>
    <scope>IDENTIFICATION</scope>
    <source>
        <tissue evidence="7">Whole body</tissue>
    </source>
</reference>
<keyword evidence="6" id="KW-1185">Reference proteome</keyword>
<accession>A0ABM4AZV7</accession>
<feature type="chain" id="PRO_5045704606" evidence="5">
    <location>
        <begin position="17"/>
        <end position="215"/>
    </location>
</feature>
<name>A0ABM4AZV7_VANTA</name>
<dbReference type="Pfam" id="PF00379">
    <property type="entry name" value="Chitin_bind_4"/>
    <property type="match status" value="1"/>
</dbReference>
<dbReference type="InterPro" id="IPR000618">
    <property type="entry name" value="Insect_cuticle"/>
</dbReference>
<gene>
    <name evidence="7" type="primary">LOC113394342</name>
</gene>
<dbReference type="PRINTS" id="PR00947">
    <property type="entry name" value="CUTICLE"/>
</dbReference>
<proteinExistence type="predicted"/>
<feature type="signal peptide" evidence="5">
    <location>
        <begin position="1"/>
        <end position="16"/>
    </location>
</feature>
<dbReference type="InterPro" id="IPR051217">
    <property type="entry name" value="Insect_Cuticle_Struc_Prot"/>
</dbReference>
<dbReference type="InterPro" id="IPR031311">
    <property type="entry name" value="CHIT_BIND_RR_consensus"/>
</dbReference>
<evidence type="ECO:0000256" key="2">
    <source>
        <dbReference type="ARBA" id="ARBA00022729"/>
    </source>
</evidence>
<dbReference type="PROSITE" id="PS00233">
    <property type="entry name" value="CHIT_BIND_RR_1"/>
    <property type="match status" value="1"/>
</dbReference>
<evidence type="ECO:0000256" key="1">
    <source>
        <dbReference type="ARBA" id="ARBA00022460"/>
    </source>
</evidence>
<dbReference type="Proteomes" id="UP001652626">
    <property type="component" value="Chromosome 4"/>
</dbReference>
<keyword evidence="2 5" id="KW-0732">Signal</keyword>